<keyword evidence="11" id="KW-0234">DNA repair</keyword>
<evidence type="ECO:0000313" key="17">
    <source>
        <dbReference type="Proteomes" id="UP000562929"/>
    </source>
</evidence>
<dbReference type="PANTHER" id="PTHR21077">
    <property type="entry name" value="EME1 PROTEIN"/>
    <property type="match status" value="1"/>
</dbReference>
<dbReference type="InterPro" id="IPR047521">
    <property type="entry name" value="XPF_nuclease_EME1_ascomycetes"/>
</dbReference>
<feature type="domain" description="ERCC4" evidence="15">
    <location>
        <begin position="343"/>
        <end position="598"/>
    </location>
</feature>
<name>A0A8H4VEM2_9HYPO</name>
<evidence type="ECO:0000256" key="13">
    <source>
        <dbReference type="ARBA" id="ARBA00023254"/>
    </source>
</evidence>
<dbReference type="Gene3D" id="1.10.150.670">
    <property type="entry name" value="Crossover junction endonuclease EME1, DNA-binding domain"/>
    <property type="match status" value="1"/>
</dbReference>
<dbReference type="GO" id="GO:0000712">
    <property type="term" value="P:resolution of meiotic recombination intermediates"/>
    <property type="evidence" value="ECO:0007669"/>
    <property type="project" value="TreeGrafter"/>
</dbReference>
<feature type="compositionally biased region" description="Polar residues" evidence="14">
    <location>
        <begin position="188"/>
        <end position="198"/>
    </location>
</feature>
<evidence type="ECO:0000313" key="16">
    <source>
        <dbReference type="EMBL" id="KAF4589905.1"/>
    </source>
</evidence>
<feature type="region of interest" description="Disordered" evidence="14">
    <location>
        <begin position="183"/>
        <end position="319"/>
    </location>
</feature>
<keyword evidence="5" id="KW-0479">Metal-binding</keyword>
<keyword evidence="7" id="KW-0227">DNA damage</keyword>
<reference evidence="16 17" key="1">
    <citation type="journal article" date="2020" name="G3 (Bethesda)">
        <title>Genetic Underpinnings of Host Manipulation by Ophiocordyceps as Revealed by Comparative Transcriptomics.</title>
        <authorList>
            <person name="Will I."/>
            <person name="Das B."/>
            <person name="Trinh T."/>
            <person name="Brachmann A."/>
            <person name="Ohm R.A."/>
            <person name="de Bekker C."/>
        </authorList>
    </citation>
    <scope>NUCLEOTIDE SEQUENCE [LARGE SCALE GENOMIC DNA]</scope>
    <source>
        <strain evidence="16 17">EC05</strain>
    </source>
</reference>
<dbReference type="PANTHER" id="PTHR21077:SF5">
    <property type="entry name" value="CROSSOVER JUNCTION ENDONUCLEASE MMS4"/>
    <property type="match status" value="1"/>
</dbReference>
<comment type="similarity">
    <text evidence="3">Belongs to the EME1/MMS4 family.</text>
</comment>
<gene>
    <name evidence="16" type="ORF">GQ602_003794</name>
</gene>
<dbReference type="CDD" id="cd20085">
    <property type="entry name" value="XPF_nuclease_Mms4"/>
    <property type="match status" value="1"/>
</dbReference>
<evidence type="ECO:0000256" key="9">
    <source>
        <dbReference type="ARBA" id="ARBA00022842"/>
    </source>
</evidence>
<keyword evidence="13" id="KW-0469">Meiosis</keyword>
<feature type="compositionally biased region" description="Polar residues" evidence="14">
    <location>
        <begin position="24"/>
        <end position="34"/>
    </location>
</feature>
<keyword evidence="10" id="KW-0233">DNA recombination</keyword>
<feature type="compositionally biased region" description="Polar residues" evidence="14">
    <location>
        <begin position="266"/>
        <end position="283"/>
    </location>
</feature>
<sequence>MTAMSGQAADSQPHQLATAHVRSPMTSCHMSPPQQIIDLVSSSPSPPPRSPPRPAAIPNASNLARDGARPRPTTASCLADLSDDDFDLDFDLAPRKRRRRDSPAPDPAPPRPPLLARTGHVEAIDVSSSMEQPSPAVRTLRAAIPSPVVVPRGRAVPVADTLCSDPFASSSPAPRPPRRAISLDPVVGSSSPITTAAASRSPCASRIDRAPRPRPGRLSPIREPAAKSGVICIDSDSSNGSDSDLPDVGNIDFTARGPRHHLSSLRRVQSDTVRPALQSSIRPTGTRPGKRTATTTAAKAAEKERKKREREQAKDERAKEKARVAALAEANKLRTDKKVSAREMIVQLPSSLASECRTQLELILSELGVEHANWHSPDFCLVKWRRKVTSRFDEELGRWEPISPRVHEERNVLVVVTANEFVDFVLKGELDDHVKRLKRPFPLYQVIYVLQGMTAWMRKNRNLRNRQFTSGVRSNQAGSHRAAGASSSYVAEDTIEDALLRLQVEHDVFIHHTAVPVETARWVAAFTQHISTIPYRKQKDHATSAAGFCMESGQVKTGDGAQDTYVRMLQEIVRVTAPIAYGVAAEFGTVSRLVAGLQAGGPERLGAIKRSANMDGLMSDRAIGQALSRRLYKVFTGRDEMSTDV</sequence>
<keyword evidence="9" id="KW-0460">Magnesium</keyword>
<evidence type="ECO:0000256" key="7">
    <source>
        <dbReference type="ARBA" id="ARBA00022763"/>
    </source>
</evidence>
<dbReference type="Pfam" id="PF02732">
    <property type="entry name" value="ERCC4"/>
    <property type="match status" value="1"/>
</dbReference>
<dbReference type="EMBL" id="JAACLJ010000003">
    <property type="protein sequence ID" value="KAF4589905.1"/>
    <property type="molecule type" value="Genomic_DNA"/>
</dbReference>
<keyword evidence="17" id="KW-1185">Reference proteome</keyword>
<dbReference type="GO" id="GO:0008821">
    <property type="term" value="F:crossover junction DNA endonuclease activity"/>
    <property type="evidence" value="ECO:0007669"/>
    <property type="project" value="TreeGrafter"/>
</dbReference>
<dbReference type="InterPro" id="IPR006166">
    <property type="entry name" value="ERCC4_domain"/>
</dbReference>
<evidence type="ECO:0000256" key="4">
    <source>
        <dbReference type="ARBA" id="ARBA00022722"/>
    </source>
</evidence>
<evidence type="ECO:0000256" key="10">
    <source>
        <dbReference type="ARBA" id="ARBA00023172"/>
    </source>
</evidence>
<protein>
    <submittedName>
        <fullName evidence="16">Crossover junction endonuclease eme1</fullName>
    </submittedName>
</protein>
<dbReference type="OrthoDB" id="343092at2759"/>
<dbReference type="GO" id="GO:0006302">
    <property type="term" value="P:double-strand break repair"/>
    <property type="evidence" value="ECO:0007669"/>
    <property type="project" value="TreeGrafter"/>
</dbReference>
<evidence type="ECO:0000256" key="14">
    <source>
        <dbReference type="SAM" id="MobiDB-lite"/>
    </source>
</evidence>
<organism evidence="16 17">
    <name type="scientific">Ophiocordyceps camponoti-floridani</name>
    <dbReference type="NCBI Taxonomy" id="2030778"/>
    <lineage>
        <taxon>Eukaryota</taxon>
        <taxon>Fungi</taxon>
        <taxon>Dikarya</taxon>
        <taxon>Ascomycota</taxon>
        <taxon>Pezizomycotina</taxon>
        <taxon>Sordariomycetes</taxon>
        <taxon>Hypocreomycetidae</taxon>
        <taxon>Hypocreales</taxon>
        <taxon>Ophiocordycipitaceae</taxon>
        <taxon>Ophiocordyceps</taxon>
    </lineage>
</organism>
<dbReference type="GO" id="GO:0031573">
    <property type="term" value="P:mitotic intra-S DNA damage checkpoint signaling"/>
    <property type="evidence" value="ECO:0007669"/>
    <property type="project" value="TreeGrafter"/>
</dbReference>
<dbReference type="GO" id="GO:0005634">
    <property type="term" value="C:nucleus"/>
    <property type="evidence" value="ECO:0007669"/>
    <property type="project" value="UniProtKB-SubCell"/>
</dbReference>
<dbReference type="GO" id="GO:0031297">
    <property type="term" value="P:replication fork processing"/>
    <property type="evidence" value="ECO:0007669"/>
    <property type="project" value="TreeGrafter"/>
</dbReference>
<dbReference type="GO" id="GO:0046872">
    <property type="term" value="F:metal ion binding"/>
    <property type="evidence" value="ECO:0007669"/>
    <property type="project" value="UniProtKB-KW"/>
</dbReference>
<feature type="compositionally biased region" description="Basic and acidic residues" evidence="14">
    <location>
        <begin position="300"/>
        <end position="319"/>
    </location>
</feature>
<evidence type="ECO:0000256" key="1">
    <source>
        <dbReference type="ARBA" id="ARBA00001946"/>
    </source>
</evidence>
<feature type="compositionally biased region" description="Pro residues" evidence="14">
    <location>
        <begin position="104"/>
        <end position="113"/>
    </location>
</feature>
<dbReference type="FunFam" id="1.10.150.670:FF:000004">
    <property type="entry name" value="Crossover junction endonuclease EME1"/>
    <property type="match status" value="1"/>
</dbReference>
<keyword evidence="6 16" id="KW-0255">Endonuclease</keyword>
<comment type="caution">
    <text evidence="16">The sequence shown here is derived from an EMBL/GenBank/DDBJ whole genome shotgun (WGS) entry which is preliminary data.</text>
</comment>
<dbReference type="InterPro" id="IPR042530">
    <property type="entry name" value="EME1/EME2_C"/>
</dbReference>
<evidence type="ECO:0000256" key="12">
    <source>
        <dbReference type="ARBA" id="ARBA00023242"/>
    </source>
</evidence>
<feature type="compositionally biased region" description="Polar residues" evidence="14">
    <location>
        <begin position="1"/>
        <end position="15"/>
    </location>
</feature>
<evidence type="ECO:0000256" key="11">
    <source>
        <dbReference type="ARBA" id="ARBA00023204"/>
    </source>
</evidence>
<feature type="compositionally biased region" description="Low complexity" evidence="14">
    <location>
        <begin position="234"/>
        <end position="247"/>
    </location>
</feature>
<keyword evidence="4" id="KW-0540">Nuclease</keyword>
<evidence type="ECO:0000256" key="8">
    <source>
        <dbReference type="ARBA" id="ARBA00022801"/>
    </source>
</evidence>
<evidence type="ECO:0000256" key="2">
    <source>
        <dbReference type="ARBA" id="ARBA00004123"/>
    </source>
</evidence>
<dbReference type="AlphaFoldDB" id="A0A8H4VEM2"/>
<comment type="subcellular location">
    <subcellularLocation>
        <location evidence="2">Nucleus</location>
    </subcellularLocation>
</comment>
<dbReference type="SMART" id="SM00891">
    <property type="entry name" value="ERCC4"/>
    <property type="match status" value="1"/>
</dbReference>
<feature type="compositionally biased region" description="Pro residues" evidence="14">
    <location>
        <begin position="44"/>
        <end position="55"/>
    </location>
</feature>
<keyword evidence="12" id="KW-0539">Nucleus</keyword>
<dbReference type="Proteomes" id="UP000562929">
    <property type="component" value="Unassembled WGS sequence"/>
</dbReference>
<proteinExistence type="inferred from homology"/>
<evidence type="ECO:0000256" key="3">
    <source>
        <dbReference type="ARBA" id="ARBA00005313"/>
    </source>
</evidence>
<keyword evidence="8" id="KW-0378">Hydrolase</keyword>
<dbReference type="Gene3D" id="3.40.50.10130">
    <property type="match status" value="1"/>
</dbReference>
<dbReference type="GO" id="GO:0003677">
    <property type="term" value="F:DNA binding"/>
    <property type="evidence" value="ECO:0007669"/>
    <property type="project" value="InterPro"/>
</dbReference>
<evidence type="ECO:0000256" key="6">
    <source>
        <dbReference type="ARBA" id="ARBA00022759"/>
    </source>
</evidence>
<dbReference type="GO" id="GO:0048476">
    <property type="term" value="C:Holliday junction resolvase complex"/>
    <property type="evidence" value="ECO:0007669"/>
    <property type="project" value="InterPro"/>
</dbReference>
<dbReference type="InterPro" id="IPR033310">
    <property type="entry name" value="Mms4/EME1/EME2"/>
</dbReference>
<feature type="region of interest" description="Disordered" evidence="14">
    <location>
        <begin position="1"/>
        <end position="134"/>
    </location>
</feature>
<evidence type="ECO:0000259" key="15">
    <source>
        <dbReference type="SMART" id="SM00891"/>
    </source>
</evidence>
<evidence type="ECO:0000256" key="5">
    <source>
        <dbReference type="ARBA" id="ARBA00022723"/>
    </source>
</evidence>
<comment type="cofactor">
    <cofactor evidence="1">
        <name>Mg(2+)</name>
        <dbReference type="ChEBI" id="CHEBI:18420"/>
    </cofactor>
</comment>
<accession>A0A8H4VEM2</accession>
<feature type="compositionally biased region" description="Acidic residues" evidence="14">
    <location>
        <begin position="81"/>
        <end position="90"/>
    </location>
</feature>